<evidence type="ECO:0000313" key="4">
    <source>
        <dbReference type="Proteomes" id="UP000245383"/>
    </source>
</evidence>
<dbReference type="GO" id="GO:0010181">
    <property type="term" value="F:FMN binding"/>
    <property type="evidence" value="ECO:0007669"/>
    <property type="project" value="InterPro"/>
</dbReference>
<organism evidence="3 4">
    <name type="scientific">Smittium simulii</name>
    <dbReference type="NCBI Taxonomy" id="133385"/>
    <lineage>
        <taxon>Eukaryota</taxon>
        <taxon>Fungi</taxon>
        <taxon>Fungi incertae sedis</taxon>
        <taxon>Zoopagomycota</taxon>
        <taxon>Kickxellomycotina</taxon>
        <taxon>Harpellomycetes</taxon>
        <taxon>Harpellales</taxon>
        <taxon>Legeriomycetaceae</taxon>
        <taxon>Smittium</taxon>
    </lineage>
</organism>
<evidence type="ECO:0000259" key="2">
    <source>
        <dbReference type="PROSITE" id="PS50902"/>
    </source>
</evidence>
<dbReference type="Proteomes" id="UP000245383">
    <property type="component" value="Unassembled WGS sequence"/>
</dbReference>
<dbReference type="PROSITE" id="PS50902">
    <property type="entry name" value="FLAVODOXIN_LIKE"/>
    <property type="match status" value="1"/>
</dbReference>
<dbReference type="NCBIfam" id="NF002999">
    <property type="entry name" value="PRK03767.1"/>
    <property type="match status" value="1"/>
</dbReference>
<dbReference type="InterPro" id="IPR005025">
    <property type="entry name" value="FMN_Rdtase-like_dom"/>
</dbReference>
<comment type="caution">
    <text evidence="3">The sequence shown here is derived from an EMBL/GenBank/DDBJ whole genome shotgun (WGS) entry which is preliminary data.</text>
</comment>
<reference evidence="3 4" key="1">
    <citation type="journal article" date="2018" name="MBio">
        <title>Comparative Genomics Reveals the Core Gene Toolbox for the Fungus-Insect Symbiosis.</title>
        <authorList>
            <person name="Wang Y."/>
            <person name="Stata M."/>
            <person name="Wang W."/>
            <person name="Stajich J.E."/>
            <person name="White M.M."/>
            <person name="Moncalvo J.M."/>
        </authorList>
    </citation>
    <scope>NUCLEOTIDE SEQUENCE [LARGE SCALE GENOMIC DNA]</scope>
    <source>
        <strain evidence="3 4">SWE-8-4</strain>
    </source>
</reference>
<feature type="domain" description="Flavodoxin-like" evidence="2">
    <location>
        <begin position="6"/>
        <end position="194"/>
    </location>
</feature>
<dbReference type="GO" id="GO:0016020">
    <property type="term" value="C:membrane"/>
    <property type="evidence" value="ECO:0007669"/>
    <property type="project" value="TreeGrafter"/>
</dbReference>
<dbReference type="OrthoDB" id="504689at2759"/>
<dbReference type="GO" id="GO:0003955">
    <property type="term" value="F:NAD(P)H dehydrogenase (quinone) activity"/>
    <property type="evidence" value="ECO:0007669"/>
    <property type="project" value="InterPro"/>
</dbReference>
<comment type="similarity">
    <text evidence="1">Belongs to the WrbA family.</text>
</comment>
<protein>
    <recommendedName>
        <fullName evidence="2">Flavodoxin-like domain-containing protein</fullName>
    </recommendedName>
</protein>
<dbReference type="Gene3D" id="3.40.50.360">
    <property type="match status" value="1"/>
</dbReference>
<proteinExistence type="inferred from homology"/>
<dbReference type="InterPro" id="IPR008254">
    <property type="entry name" value="Flavodoxin/NO_synth"/>
</dbReference>
<evidence type="ECO:0000256" key="1">
    <source>
        <dbReference type="ARBA" id="ARBA00006961"/>
    </source>
</evidence>
<dbReference type="InterPro" id="IPR029039">
    <property type="entry name" value="Flavoprotein-like_sf"/>
</dbReference>
<accession>A0A2T9YY80</accession>
<dbReference type="SUPFAM" id="SSF52218">
    <property type="entry name" value="Flavoproteins"/>
    <property type="match status" value="1"/>
</dbReference>
<dbReference type="FunFam" id="3.40.50.360:FF:000001">
    <property type="entry name" value="NAD(P)H dehydrogenase (Quinone) FQR1-like"/>
    <property type="match status" value="1"/>
</dbReference>
<dbReference type="PANTHER" id="PTHR30546:SF23">
    <property type="entry name" value="FLAVOPROTEIN-LIKE PROTEIN YCP4-RELATED"/>
    <property type="match status" value="1"/>
</dbReference>
<dbReference type="Pfam" id="PF03358">
    <property type="entry name" value="FMN_red"/>
    <property type="match status" value="1"/>
</dbReference>
<dbReference type="InterPro" id="IPR010089">
    <property type="entry name" value="Flavoprotein_WrbA-like"/>
</dbReference>
<gene>
    <name evidence="3" type="ORF">BB561_000676</name>
</gene>
<sequence>MTKKIIYVVYYSTHGHVQTMANTIMEGLKKNEKIETRLRQFPEILTQDILDKMRAPEKNPDVPEFTLDELQEGDAFMFGFPTRFGTYPAQVKHFWDTTGKLWSTGALDSKIVGIFHCSGAQCAGQETTALTFLSNLFHHGMIFVPLGLSHPHLHDNSEVIGGSAFGCGTVSDAAGTRQPSKKELELAIYHAEKFAKTVLRFN</sequence>
<evidence type="ECO:0000313" key="3">
    <source>
        <dbReference type="EMBL" id="PVU97256.1"/>
    </source>
</evidence>
<dbReference type="AlphaFoldDB" id="A0A2T9YY80"/>
<dbReference type="NCBIfam" id="TIGR01755">
    <property type="entry name" value="flav_wrbA"/>
    <property type="match status" value="1"/>
</dbReference>
<name>A0A2T9YY80_9FUNG</name>
<keyword evidence="4" id="KW-1185">Reference proteome</keyword>
<dbReference type="EMBL" id="MBFR01000015">
    <property type="protein sequence ID" value="PVU97256.1"/>
    <property type="molecule type" value="Genomic_DNA"/>
</dbReference>
<dbReference type="PANTHER" id="PTHR30546">
    <property type="entry name" value="FLAVODOXIN-RELATED PROTEIN WRBA-RELATED"/>
    <property type="match status" value="1"/>
</dbReference>